<keyword evidence="1" id="KW-1133">Transmembrane helix</keyword>
<dbReference type="GO" id="GO:0005615">
    <property type="term" value="C:extracellular space"/>
    <property type="evidence" value="ECO:0007669"/>
    <property type="project" value="TreeGrafter"/>
</dbReference>
<dbReference type="InterPro" id="IPR017850">
    <property type="entry name" value="Alkaline_phosphatase_core_sf"/>
</dbReference>
<dbReference type="FunCoup" id="A0A482XSG5">
    <property type="interactions" value="250"/>
</dbReference>
<dbReference type="PANTHER" id="PTHR10974:SF73">
    <property type="entry name" value="FI21235P1"/>
    <property type="match status" value="1"/>
</dbReference>
<evidence type="ECO:0000313" key="2">
    <source>
        <dbReference type="EMBL" id="RZF48776.1"/>
    </source>
</evidence>
<reference evidence="2 3" key="1">
    <citation type="journal article" date="2017" name="Gigascience">
        <title>Genome sequence of the small brown planthopper, Laodelphax striatellus.</title>
        <authorList>
            <person name="Zhu J."/>
            <person name="Jiang F."/>
            <person name="Wang X."/>
            <person name="Yang P."/>
            <person name="Bao Y."/>
            <person name="Zhao W."/>
            <person name="Wang W."/>
            <person name="Lu H."/>
            <person name="Wang Q."/>
            <person name="Cui N."/>
            <person name="Li J."/>
            <person name="Chen X."/>
            <person name="Luo L."/>
            <person name="Yu J."/>
            <person name="Kang L."/>
            <person name="Cui F."/>
        </authorList>
    </citation>
    <scope>NUCLEOTIDE SEQUENCE [LARGE SCALE GENOMIC DNA]</scope>
    <source>
        <strain evidence="2">Lst14</strain>
    </source>
</reference>
<dbReference type="Proteomes" id="UP000291343">
    <property type="component" value="Unassembled WGS sequence"/>
</dbReference>
<dbReference type="CDD" id="cd16021">
    <property type="entry name" value="ALP_like"/>
    <property type="match status" value="1"/>
</dbReference>
<protein>
    <submittedName>
        <fullName evidence="2">Uncharacterized protein</fullName>
    </submittedName>
</protein>
<accession>A0A482XSG5</accession>
<dbReference type="PANTHER" id="PTHR10974">
    <property type="entry name" value="FI08016P-RELATED"/>
    <property type="match status" value="1"/>
</dbReference>
<dbReference type="Pfam" id="PF02995">
    <property type="entry name" value="DUF229"/>
    <property type="match status" value="2"/>
</dbReference>
<dbReference type="OrthoDB" id="413313at2759"/>
<dbReference type="FunFam" id="3.40.720.10:FF:000017">
    <property type="entry name" value="Predicted protein"/>
    <property type="match status" value="1"/>
</dbReference>
<gene>
    <name evidence="2" type="ORF">LSTR_LSTR008125</name>
</gene>
<comment type="caution">
    <text evidence="2">The sequence shown here is derived from an EMBL/GenBank/DDBJ whole genome shotgun (WGS) entry which is preliminary data.</text>
</comment>
<dbReference type="Gene3D" id="3.40.720.10">
    <property type="entry name" value="Alkaline Phosphatase, subunit A"/>
    <property type="match status" value="1"/>
</dbReference>
<evidence type="ECO:0000256" key="1">
    <source>
        <dbReference type="SAM" id="Phobius"/>
    </source>
</evidence>
<dbReference type="SUPFAM" id="SSF53649">
    <property type="entry name" value="Alkaline phosphatase-like"/>
    <property type="match status" value="1"/>
</dbReference>
<name>A0A482XSG5_LAOST</name>
<dbReference type="EMBL" id="QKKF02000945">
    <property type="protein sequence ID" value="RZF48776.1"/>
    <property type="molecule type" value="Genomic_DNA"/>
</dbReference>
<evidence type="ECO:0000313" key="3">
    <source>
        <dbReference type="Proteomes" id="UP000291343"/>
    </source>
</evidence>
<dbReference type="InParanoid" id="A0A482XSG5"/>
<feature type="transmembrane region" description="Helical" evidence="1">
    <location>
        <begin position="50"/>
        <end position="67"/>
    </location>
</feature>
<organism evidence="2 3">
    <name type="scientific">Laodelphax striatellus</name>
    <name type="common">Small brown planthopper</name>
    <name type="synonym">Delphax striatella</name>
    <dbReference type="NCBI Taxonomy" id="195883"/>
    <lineage>
        <taxon>Eukaryota</taxon>
        <taxon>Metazoa</taxon>
        <taxon>Ecdysozoa</taxon>
        <taxon>Arthropoda</taxon>
        <taxon>Hexapoda</taxon>
        <taxon>Insecta</taxon>
        <taxon>Pterygota</taxon>
        <taxon>Neoptera</taxon>
        <taxon>Paraneoptera</taxon>
        <taxon>Hemiptera</taxon>
        <taxon>Auchenorrhyncha</taxon>
        <taxon>Fulgoroidea</taxon>
        <taxon>Delphacidae</taxon>
        <taxon>Criomorphinae</taxon>
        <taxon>Laodelphax</taxon>
    </lineage>
</organism>
<keyword evidence="1" id="KW-0472">Membrane</keyword>
<dbReference type="AlphaFoldDB" id="A0A482XSG5"/>
<dbReference type="STRING" id="195883.A0A482XSG5"/>
<dbReference type="SMR" id="A0A482XSG5"/>
<dbReference type="InterPro" id="IPR004245">
    <property type="entry name" value="DUF229"/>
</dbReference>
<keyword evidence="1" id="KW-0812">Transmembrane</keyword>
<keyword evidence="3" id="KW-1185">Reference proteome</keyword>
<proteinExistence type="predicted"/>
<sequence length="668" mass="76421">MDKPRLNISTEIHKQGCVEECNLIRNRASIRSNHVFEKSSTMLLYNVKRLTYAFIAIIVLYITGQMFRSNNQLDIQDRTAQLKQLSKLFSSGSSNSKIWRGQQACKHPDLDVYSPVMMAHIRKTDPIVCSPEKDWVEIDGSKAKITTEARQKHGEIECSFTDILRSNDFSSRTGISTTTHTEYNLENADFVRVHCVANDGRRWSNLMAGARHDQDVLDQSGWEKLPDRTLKLNVLMFGFDSLSRNTFIRKLPKSYDYLTKTLKSIVLKGYNIVGDGTPQALIPILTGRTELELPDTRKRMGSEANYVNVYPFVWNDYHNNGYVTGYMEDTPDVGIFTFRLKGFSDQPTDYYLHTYYLDLKTQLHRHKPLCVGSMPRHKVMLDYARHIFTVNKERPKFVFGFHGEISHDSYNQVGAADDDLLEWMKWFNDEGHLNNTVLILMSDHGHRNCSILLQVHPEAARNFKINAERLTTPFDIHATLMNILKFEGTEMGDISQRSISLFKEVPKERSCIDAHIEPHWCACLDWEKVDPGTAIIQKAAKTLVDAINEYNKKYSNLCEQLSLNAVLWAAKLMPSKAVQTFKQSADLDGFVPDLSGKLEITMELYQIKISVLPGGGLFESSLTYMVKDGTFSLKIEEVSRINKYGSAARCIENTQEQLRKFCYCKDDA</sequence>